<proteinExistence type="predicted"/>
<dbReference type="EMBL" id="UINC01116259">
    <property type="protein sequence ID" value="SVC87868.1"/>
    <property type="molecule type" value="Genomic_DNA"/>
</dbReference>
<organism evidence="2">
    <name type="scientific">marine metagenome</name>
    <dbReference type="NCBI Taxonomy" id="408172"/>
    <lineage>
        <taxon>unclassified sequences</taxon>
        <taxon>metagenomes</taxon>
        <taxon>ecological metagenomes</taxon>
    </lineage>
</organism>
<name>A0A382QSJ0_9ZZZZ</name>
<keyword evidence="1" id="KW-0812">Transmembrane</keyword>
<evidence type="ECO:0000256" key="1">
    <source>
        <dbReference type="SAM" id="Phobius"/>
    </source>
</evidence>
<keyword evidence="1" id="KW-1133">Transmembrane helix</keyword>
<protein>
    <submittedName>
        <fullName evidence="2">Uncharacterized protein</fullName>
    </submittedName>
</protein>
<feature type="transmembrane region" description="Helical" evidence="1">
    <location>
        <begin position="94"/>
        <end position="111"/>
    </location>
</feature>
<dbReference type="AlphaFoldDB" id="A0A382QSJ0"/>
<accession>A0A382QSJ0</accession>
<gene>
    <name evidence="2" type="ORF">METZ01_LOCUS340722</name>
</gene>
<reference evidence="2" key="1">
    <citation type="submission" date="2018-05" db="EMBL/GenBank/DDBJ databases">
        <authorList>
            <person name="Lanie J.A."/>
            <person name="Ng W.-L."/>
            <person name="Kazmierczak K.M."/>
            <person name="Andrzejewski T.M."/>
            <person name="Davidsen T.M."/>
            <person name="Wayne K.J."/>
            <person name="Tettelin H."/>
            <person name="Glass J.I."/>
            <person name="Rusch D."/>
            <person name="Podicherti R."/>
            <person name="Tsui H.-C.T."/>
            <person name="Winkler M.E."/>
        </authorList>
    </citation>
    <scope>NUCLEOTIDE SEQUENCE</scope>
</reference>
<sequence>MSYSFDWRCNACEKPNQHDFPAKPFKQTCEPETMATDSEAGRVTGRTLECASCSYQQPMAIGAFDGTGNLLDPISVCLACGSNRLYTQKDFNRILGVAIVIVGAALSPWTYGLSLVVCMGLDYGLYSFVPEIVVCYACDAIHRRFEHNPTHRAHDPLLAERFRREARQELKLEVPETEDDNNKN</sequence>
<evidence type="ECO:0000313" key="2">
    <source>
        <dbReference type="EMBL" id="SVC87868.1"/>
    </source>
</evidence>
<keyword evidence="1" id="KW-0472">Membrane</keyword>